<dbReference type="KEGG" id="caul:KCG34_12555"/>
<dbReference type="Proteomes" id="UP000676409">
    <property type="component" value="Chromosome"/>
</dbReference>
<dbReference type="RefSeq" id="WP_211935990.1">
    <property type="nucleotide sequence ID" value="NZ_CP073078.1"/>
</dbReference>
<sequence length="329" mass="35001">MASGLTILVTGAGGFVARGLVERMAAEPGLKGARLVLTDHRIGHVAAWPDAEIVEGDLRDARLRAGLCADPVDICFHLAGVLGGAAEADYDLARAVNLDASLSLLESLRRPSRPPRVVFASSIAVFGAPLPQRVDDGTAPRPSMTYGAQKLMIETALGAFSRRGELDGLALRLPGVVARPDADARLKSAFLNRLFHEFAAGTDMILPVSPQGQTWLLSRTACADNLLKAAMIAPDRLGERRAITLPAVQCSMADLIDALRRRYPNSPSRIRFEPDPWLEAQFATYPPLATPLAESLGFAADESVDRLIEHAIAAGAAPAIATMTEEARG</sequence>
<dbReference type="AlphaFoldDB" id="A0A975ISN9"/>
<accession>A0A975ISN9</accession>
<reference evidence="4" key="1">
    <citation type="submission" date="2021-04" db="EMBL/GenBank/DDBJ databases">
        <title>The complete genome sequence of Caulobacter sp. S6.</title>
        <authorList>
            <person name="Tang Y."/>
            <person name="Ouyang W."/>
            <person name="Liu Q."/>
            <person name="Huang B."/>
            <person name="Guo Z."/>
            <person name="Lei P."/>
        </authorList>
    </citation>
    <scope>NUCLEOTIDE SEQUENCE</scope>
    <source>
        <strain evidence="4">S6</strain>
    </source>
</reference>
<dbReference type="EMBL" id="CP073078">
    <property type="protein sequence ID" value="QUD85938.1"/>
    <property type="molecule type" value="Genomic_DNA"/>
</dbReference>
<dbReference type="SUPFAM" id="SSF51735">
    <property type="entry name" value="NAD(P)-binding Rossmann-fold domains"/>
    <property type="match status" value="1"/>
</dbReference>
<dbReference type="PANTHER" id="PTHR43103:SF3">
    <property type="entry name" value="ADP-L-GLYCERO-D-MANNO-HEPTOSE-6-EPIMERASE"/>
    <property type="match status" value="1"/>
</dbReference>
<keyword evidence="2" id="KW-0119">Carbohydrate metabolism</keyword>
<organism evidence="4 5">
    <name type="scientific">Phenylobacterium montanum</name>
    <dbReference type="NCBI Taxonomy" id="2823693"/>
    <lineage>
        <taxon>Bacteria</taxon>
        <taxon>Pseudomonadati</taxon>
        <taxon>Pseudomonadota</taxon>
        <taxon>Alphaproteobacteria</taxon>
        <taxon>Caulobacterales</taxon>
        <taxon>Caulobacteraceae</taxon>
        <taxon>Phenylobacterium</taxon>
    </lineage>
</organism>
<proteinExistence type="predicted"/>
<dbReference type="Gene3D" id="3.90.25.10">
    <property type="entry name" value="UDP-galactose 4-epimerase, domain 1"/>
    <property type="match status" value="1"/>
</dbReference>
<evidence type="ECO:0000259" key="3">
    <source>
        <dbReference type="Pfam" id="PF01370"/>
    </source>
</evidence>
<feature type="domain" description="NAD-dependent epimerase/dehydratase" evidence="3">
    <location>
        <begin position="7"/>
        <end position="202"/>
    </location>
</feature>
<evidence type="ECO:0000313" key="5">
    <source>
        <dbReference type="Proteomes" id="UP000676409"/>
    </source>
</evidence>
<dbReference type="InterPro" id="IPR036291">
    <property type="entry name" value="NAD(P)-bd_dom_sf"/>
</dbReference>
<keyword evidence="1" id="KW-0521">NADP</keyword>
<gene>
    <name evidence="4" type="ORF">KCG34_12555</name>
</gene>
<dbReference type="Pfam" id="PF01370">
    <property type="entry name" value="Epimerase"/>
    <property type="match status" value="1"/>
</dbReference>
<name>A0A975ISN9_9CAUL</name>
<dbReference type="PANTHER" id="PTHR43103">
    <property type="entry name" value="NUCLEOSIDE-DIPHOSPHATE-SUGAR EPIMERASE"/>
    <property type="match status" value="1"/>
</dbReference>
<protein>
    <submittedName>
        <fullName evidence="4">NAD-dependent epimerase/dehydratase family protein</fullName>
    </submittedName>
</protein>
<dbReference type="Gene3D" id="3.40.50.720">
    <property type="entry name" value="NAD(P)-binding Rossmann-like Domain"/>
    <property type="match status" value="1"/>
</dbReference>
<evidence type="ECO:0000256" key="1">
    <source>
        <dbReference type="ARBA" id="ARBA00022857"/>
    </source>
</evidence>
<keyword evidence="5" id="KW-1185">Reference proteome</keyword>
<dbReference type="InterPro" id="IPR001509">
    <property type="entry name" value="Epimerase_deHydtase"/>
</dbReference>
<evidence type="ECO:0000313" key="4">
    <source>
        <dbReference type="EMBL" id="QUD85938.1"/>
    </source>
</evidence>
<evidence type="ECO:0000256" key="2">
    <source>
        <dbReference type="ARBA" id="ARBA00023277"/>
    </source>
</evidence>